<dbReference type="PANTHER" id="PTHR42686:SF1">
    <property type="entry name" value="GH17980P-RELATED"/>
    <property type="match status" value="1"/>
</dbReference>
<dbReference type="GO" id="GO:0005829">
    <property type="term" value="C:cytosol"/>
    <property type="evidence" value="ECO:0007669"/>
    <property type="project" value="TreeGrafter"/>
</dbReference>
<accession>A0A5B9DLL4</accession>
<dbReference type="InterPro" id="IPR023210">
    <property type="entry name" value="NADP_OxRdtase_dom"/>
</dbReference>
<dbReference type="InterPro" id="IPR036812">
    <property type="entry name" value="NAD(P)_OxRdtase_dom_sf"/>
</dbReference>
<reference evidence="1 2" key="1">
    <citation type="journal article" date="2015" name="Int. J. Syst. Evol. Microbiol.">
        <title>Youhaiella tibetensis gen. nov., sp. nov., isolated from subsurface sediment.</title>
        <authorList>
            <person name="Wang Y.X."/>
            <person name="Huang F.Q."/>
            <person name="Nogi Y."/>
            <person name="Pang S.J."/>
            <person name="Wang P.K."/>
            <person name="Lv J."/>
        </authorList>
    </citation>
    <scope>NUCLEOTIDE SEQUENCE [LARGE SCALE GENOMIC DNA]</scope>
    <source>
        <strain evidence="2">fig4</strain>
    </source>
</reference>
<sequence length="325" mass="34823">MSDPNALAQLGRSQVQVTRLGLGAGPLGNVAVPVAGEEAARTIGLALGPAPRLIDTAPSYGSGLSEARIGAALRGVPRDSFVISSKVGRLLHGARVETGTYDVLGQPIYRTTDRLEPAFDFSYDGVMRSYEESLERLGLDRLDIVHIHNPDAHFAPALAGAYLALHRLREAGAVGAISVGMNQWEMLSRFLDYGDFDCFLLAGRYTLLDRSAVHDLLPRCLKRGVSVIAGGVFNSGILANPVPGATYDYVPADGVTLRRALRLKLVCEEFGVPLKAAAVQFPLRHPAVASVLVGVKSAAEWRENTALFEVEIPDALWSRLEALDG</sequence>
<dbReference type="RefSeq" id="WP_147655096.1">
    <property type="nucleotide sequence ID" value="NZ_BMFM01000001.1"/>
</dbReference>
<evidence type="ECO:0000313" key="1">
    <source>
        <dbReference type="EMBL" id="QEE19298.1"/>
    </source>
</evidence>
<dbReference type="SUPFAM" id="SSF51430">
    <property type="entry name" value="NAD(P)-linked oxidoreductase"/>
    <property type="match status" value="1"/>
</dbReference>
<gene>
    <name evidence="1" type="ORF">FNA67_03535</name>
</gene>
<dbReference type="PANTHER" id="PTHR42686">
    <property type="entry name" value="GH17980P-RELATED"/>
    <property type="match status" value="1"/>
</dbReference>
<dbReference type="Gene3D" id="3.20.20.100">
    <property type="entry name" value="NADP-dependent oxidoreductase domain"/>
    <property type="match status" value="1"/>
</dbReference>
<organism evidence="1 2">
    <name type="scientific">Paradevosia tibetensis</name>
    <dbReference type="NCBI Taxonomy" id="1447062"/>
    <lineage>
        <taxon>Bacteria</taxon>
        <taxon>Pseudomonadati</taxon>
        <taxon>Pseudomonadota</taxon>
        <taxon>Alphaproteobacteria</taxon>
        <taxon>Hyphomicrobiales</taxon>
        <taxon>Devosiaceae</taxon>
        <taxon>Paradevosia</taxon>
    </lineage>
</organism>
<dbReference type="AlphaFoldDB" id="A0A5B9DLL4"/>
<dbReference type="CDD" id="cd19152">
    <property type="entry name" value="AKR_AKR15A"/>
    <property type="match status" value="1"/>
</dbReference>
<evidence type="ECO:0000313" key="2">
    <source>
        <dbReference type="Proteomes" id="UP000321062"/>
    </source>
</evidence>
<dbReference type="Pfam" id="PF00248">
    <property type="entry name" value="Aldo_ket_red"/>
    <property type="match status" value="1"/>
</dbReference>
<dbReference type="OrthoDB" id="9768851at2"/>
<dbReference type="InterPro" id="IPR020471">
    <property type="entry name" value="AKR"/>
</dbReference>
<dbReference type="Proteomes" id="UP000321062">
    <property type="component" value="Chromosome"/>
</dbReference>
<proteinExistence type="predicted"/>
<name>A0A5B9DLL4_9HYPH</name>
<protein>
    <submittedName>
        <fullName evidence="1">Aldo/keto reductase</fullName>
    </submittedName>
</protein>
<dbReference type="KEGG" id="yti:FNA67_03535"/>
<keyword evidence="2" id="KW-1185">Reference proteome</keyword>
<dbReference type="EMBL" id="CP041690">
    <property type="protein sequence ID" value="QEE19298.1"/>
    <property type="molecule type" value="Genomic_DNA"/>
</dbReference>
<dbReference type="GO" id="GO:0016491">
    <property type="term" value="F:oxidoreductase activity"/>
    <property type="evidence" value="ECO:0007669"/>
    <property type="project" value="InterPro"/>
</dbReference>